<evidence type="ECO:0000313" key="3">
    <source>
        <dbReference type="EMBL" id="PIL33370.1"/>
    </source>
</evidence>
<dbReference type="GO" id="GO:0005975">
    <property type="term" value="P:carbohydrate metabolic process"/>
    <property type="evidence" value="ECO:0007669"/>
    <property type="project" value="InterPro"/>
</dbReference>
<name>A0A2G8SHY9_9APHY</name>
<keyword evidence="1" id="KW-0732">Signal</keyword>
<evidence type="ECO:0000256" key="1">
    <source>
        <dbReference type="SAM" id="SignalP"/>
    </source>
</evidence>
<dbReference type="EMBL" id="AYKW01000007">
    <property type="protein sequence ID" value="PIL33370.1"/>
    <property type="molecule type" value="Genomic_DNA"/>
</dbReference>
<feature type="chain" id="PRO_5013923540" description="GH18 domain-containing protein" evidence="1">
    <location>
        <begin position="26"/>
        <end position="319"/>
    </location>
</feature>
<reference evidence="3 4" key="1">
    <citation type="journal article" date="2015" name="Sci. Rep.">
        <title>Chromosome-level genome map provides insights into diverse defense mechanisms in the medicinal fungus Ganoderma sinense.</title>
        <authorList>
            <person name="Zhu Y."/>
            <person name="Xu J."/>
            <person name="Sun C."/>
            <person name="Zhou S."/>
            <person name="Xu H."/>
            <person name="Nelson D.R."/>
            <person name="Qian J."/>
            <person name="Song J."/>
            <person name="Luo H."/>
            <person name="Xiang L."/>
            <person name="Li Y."/>
            <person name="Xu Z."/>
            <person name="Ji A."/>
            <person name="Wang L."/>
            <person name="Lu S."/>
            <person name="Hayward A."/>
            <person name="Sun W."/>
            <person name="Li X."/>
            <person name="Schwartz D.C."/>
            <person name="Wang Y."/>
            <person name="Chen S."/>
        </authorList>
    </citation>
    <scope>NUCLEOTIDE SEQUENCE [LARGE SCALE GENOMIC DNA]</scope>
    <source>
        <strain evidence="3 4">ZZ0214-1</strain>
    </source>
</reference>
<dbReference type="Proteomes" id="UP000230002">
    <property type="component" value="Unassembled WGS sequence"/>
</dbReference>
<dbReference type="Gene3D" id="3.20.20.80">
    <property type="entry name" value="Glycosidases"/>
    <property type="match status" value="1"/>
</dbReference>
<dbReference type="OrthoDB" id="2721240at2759"/>
<dbReference type="CDD" id="cd00598">
    <property type="entry name" value="GH18_chitinase-like"/>
    <property type="match status" value="1"/>
</dbReference>
<dbReference type="PROSITE" id="PS51910">
    <property type="entry name" value="GH18_2"/>
    <property type="match status" value="1"/>
</dbReference>
<organism evidence="3 4">
    <name type="scientific">Ganoderma sinense ZZ0214-1</name>
    <dbReference type="NCBI Taxonomy" id="1077348"/>
    <lineage>
        <taxon>Eukaryota</taxon>
        <taxon>Fungi</taxon>
        <taxon>Dikarya</taxon>
        <taxon>Basidiomycota</taxon>
        <taxon>Agaricomycotina</taxon>
        <taxon>Agaricomycetes</taxon>
        <taxon>Polyporales</taxon>
        <taxon>Polyporaceae</taxon>
        <taxon>Ganoderma</taxon>
    </lineage>
</organism>
<proteinExistence type="predicted"/>
<keyword evidence="4" id="KW-1185">Reference proteome</keyword>
<evidence type="ECO:0000259" key="2">
    <source>
        <dbReference type="PROSITE" id="PS51910"/>
    </source>
</evidence>
<dbReference type="AlphaFoldDB" id="A0A2G8SHY9"/>
<accession>A0A2G8SHY9</accession>
<gene>
    <name evidence="3" type="ORF">GSI_03990</name>
</gene>
<comment type="caution">
    <text evidence="3">The sequence shown here is derived from an EMBL/GenBank/DDBJ whole genome shotgun (WGS) entry which is preliminary data.</text>
</comment>
<dbReference type="InterPro" id="IPR017853">
    <property type="entry name" value="GH"/>
</dbReference>
<dbReference type="InterPro" id="IPR001223">
    <property type="entry name" value="Glyco_hydro18_cat"/>
</dbReference>
<feature type="signal peptide" evidence="1">
    <location>
        <begin position="1"/>
        <end position="25"/>
    </location>
</feature>
<sequence>MFSFSRMITSVSAALALASVSSVLAVPVPNQLASRAVSIPSPAFVVYTDRFVSADVLPAVDQIKGFNVVALSFLTLKGALDQAGAFAALAPDVRAAKKAEYAQAGVNIIVSAFGETDKPTTQGADPVATAATFSQFVITNALDGIDVDYEDLDAMNKGDGAAETWVSTFTTTLRQTLPQGQFILSHAPLAPWLAPNAQFAAGAYVTINKNVGALIDFYNIQFYNQNLYGDCAGLITTAGAPFTGSALLEIPKNGFDLNKLVIGKPGGASDATNGFIDPATLGTCIDQAHAAGWKGGVMAFQFPNANADWIRAAKGSSFQ</sequence>
<protein>
    <recommendedName>
        <fullName evidence="2">GH18 domain-containing protein</fullName>
    </recommendedName>
</protein>
<evidence type="ECO:0000313" key="4">
    <source>
        <dbReference type="Proteomes" id="UP000230002"/>
    </source>
</evidence>
<feature type="domain" description="GH18" evidence="2">
    <location>
        <begin position="42"/>
        <end position="319"/>
    </location>
</feature>
<dbReference type="SUPFAM" id="SSF51445">
    <property type="entry name" value="(Trans)glycosidases"/>
    <property type="match status" value="1"/>
</dbReference>